<dbReference type="AlphaFoldDB" id="A0A833UU66"/>
<accession>A0A833UU66</accession>
<evidence type="ECO:0000256" key="1">
    <source>
        <dbReference type="SAM" id="SignalP"/>
    </source>
</evidence>
<reference evidence="3" key="1">
    <citation type="journal article" date="2020" name="MBio">
        <title>Horizontal gene transfer to a defensive symbiont with a reduced genome amongst a multipartite beetle microbiome.</title>
        <authorList>
            <person name="Waterworth S.C."/>
            <person name="Florez L.V."/>
            <person name="Rees E.R."/>
            <person name="Hertweck C."/>
            <person name="Kaltenpoth M."/>
            <person name="Kwan J.C."/>
        </authorList>
    </citation>
    <scope>NUCLEOTIDE SEQUENCE [LARGE SCALE GENOMIC DNA]</scope>
</reference>
<dbReference type="PROSITE" id="PS51257">
    <property type="entry name" value="PROKAR_LIPOPROTEIN"/>
    <property type="match status" value="1"/>
</dbReference>
<dbReference type="EMBL" id="WNDP01000003">
    <property type="protein sequence ID" value="KAF1028109.1"/>
    <property type="molecule type" value="Genomic_DNA"/>
</dbReference>
<feature type="chain" id="PRO_5032957317" description="Lipoprotein" evidence="1">
    <location>
        <begin position="24"/>
        <end position="92"/>
    </location>
</feature>
<name>A0A833UU66_ACIBZ</name>
<comment type="caution">
    <text evidence="2">The sequence shown here is derived from an EMBL/GenBank/DDBJ whole genome shotgun (WGS) entry which is preliminary data.</text>
</comment>
<dbReference type="Proteomes" id="UP000490535">
    <property type="component" value="Unassembled WGS sequence"/>
</dbReference>
<feature type="signal peptide" evidence="1">
    <location>
        <begin position="1"/>
        <end position="23"/>
    </location>
</feature>
<evidence type="ECO:0000313" key="3">
    <source>
        <dbReference type="Proteomes" id="UP000490535"/>
    </source>
</evidence>
<proteinExistence type="predicted"/>
<keyword evidence="1" id="KW-0732">Signal</keyword>
<organism evidence="2 3">
    <name type="scientific">Acinetobacter bereziniae</name>
    <name type="common">Acinetobacter genomosp. 10</name>
    <dbReference type="NCBI Taxonomy" id="106648"/>
    <lineage>
        <taxon>Bacteria</taxon>
        <taxon>Pseudomonadati</taxon>
        <taxon>Pseudomonadota</taxon>
        <taxon>Gammaproteobacteria</taxon>
        <taxon>Moraxellales</taxon>
        <taxon>Moraxellaceae</taxon>
        <taxon>Acinetobacter</taxon>
    </lineage>
</organism>
<evidence type="ECO:0000313" key="2">
    <source>
        <dbReference type="EMBL" id="KAF1028109.1"/>
    </source>
</evidence>
<evidence type="ECO:0008006" key="4">
    <source>
        <dbReference type="Google" id="ProtNLM"/>
    </source>
</evidence>
<sequence>MKAKIIIFLIPMSLIACSSPASTEDIKKALNECPDVALDIKVKTSDYGFSGGSVVTKRNLKSYLKDCLKEVEKAKDPNSKQNIINRQRALVD</sequence>
<protein>
    <recommendedName>
        <fullName evidence="4">Lipoprotein</fullName>
    </recommendedName>
</protein>
<gene>
    <name evidence="2" type="ORF">GAK29_00205</name>
</gene>